<proteinExistence type="predicted"/>
<organism evidence="1 2">
    <name type="scientific">Trichomonas vaginalis (strain ATCC PRA-98 / G3)</name>
    <dbReference type="NCBI Taxonomy" id="412133"/>
    <lineage>
        <taxon>Eukaryota</taxon>
        <taxon>Metamonada</taxon>
        <taxon>Parabasalia</taxon>
        <taxon>Trichomonadida</taxon>
        <taxon>Trichomonadidae</taxon>
        <taxon>Trichomonas</taxon>
    </lineage>
</organism>
<dbReference type="InParanoid" id="A2DFK9"/>
<sequence length="1109" mass="127273">MSTENYTKIATALFPILLEAISDDCFDEGALEEILGSLITRSAFLDVDMCLRLLLFSTSEIKRKFPCLEIFSPYISIHLLLMQKTQETVAHNAHASFQQLLTYLVDPIKALNPNQATQSFIERYNKKYKRSAKTDTEVYSGLFVMLINDVTGMTLGMQPTFIDTKILPSELLYEMLEVITISTKDLITNDQNLSCLFDGTIIHLISNRDAIKFIMIFFEIMLPHTLQLFTSVLNEFISEIRPRSKSILLPIFFLHSTLLRKNISLTKMLRMSDSGESTMISLIDSLNNIILTSQPTELIDIIPKQLQMNQMSIDLSLVYCVEMLFLLISDIMVEDNAKILTFKLCKVLNNAIIVSLRYMTPKIVPIVHETLGQYLQAIKTNCEPKITHEAFKILCDRLSLSDDHRLPLSDIKLYCLEEKEKMWTPFLTNMILNNHELVEGNWVYVLNGIFASDDVQITPQFAHEYSTNIKLDIIDALLSCKHFPFDFTTNMIVNEIDIFTSIWPRLEVYFISEIASETFGENARQFFINILVKCFNKDTEDCLTKGIEKIVNRNNNVDVESLNKIFTELKNIIQMKIDLISKGWNSIFEAIHPNNAGNDPDVLSIQYSIINMICNDYISQIPEENAEIFLRTIFRFARQEIDINVSLSSMDLIWTVKRTLTNTQRWSLIFKSIVNVFDDPRIVLATSSVTTLFNLLSSNINDVSDENFKELFQVFLMSVFERMRDNFTSVRQQILNEVSHFFCGFWARCEKLENYYEKILPTVIKSETMFATECKNVELVSGSFDFYQTFFSCPDLTEQAYLMLIDSLTTLIKSYKSISDAKNLVLSVFGRTIGRCLERSGPSLNENKYSSKSWAKLLELCAAVFMSDKMVHIVLSHFIQAIEKIFPLITGQFEPLIISLSEVFLGTSNKPLRDLCVSTLIKTFGKSDHAQQLTFFTLCGKVAVYDDAKELRDVLSTLLSNSADSNEQYRFNVVLESDDKKLLEKITEVDAEGQKEFVRVKCAKEMSTLVEFYGRFINKENKDKFPNILENCLDTFVEMIKEIDLSCRNDAQAKQFMDFIDNLDENDENDKKILLATFYPCISLVTSSDSSLRSRVQETLRRVGKTANI</sequence>
<dbReference type="OrthoDB" id="294853at2759"/>
<dbReference type="InterPro" id="IPR016024">
    <property type="entry name" value="ARM-type_fold"/>
</dbReference>
<evidence type="ECO:0000313" key="1">
    <source>
        <dbReference type="EMBL" id="EAY20712.1"/>
    </source>
</evidence>
<gene>
    <name evidence="1" type="ORF">TVAG_390950</name>
</gene>
<reference evidence="1" key="2">
    <citation type="journal article" date="2007" name="Science">
        <title>Draft genome sequence of the sexually transmitted pathogen Trichomonas vaginalis.</title>
        <authorList>
            <person name="Carlton J.M."/>
            <person name="Hirt R.P."/>
            <person name="Silva J.C."/>
            <person name="Delcher A.L."/>
            <person name="Schatz M."/>
            <person name="Zhao Q."/>
            <person name="Wortman J.R."/>
            <person name="Bidwell S.L."/>
            <person name="Alsmark U.C.M."/>
            <person name="Besteiro S."/>
            <person name="Sicheritz-Ponten T."/>
            <person name="Noel C.J."/>
            <person name="Dacks J.B."/>
            <person name="Foster P.G."/>
            <person name="Simillion C."/>
            <person name="Van de Peer Y."/>
            <person name="Miranda-Saavedra D."/>
            <person name="Barton G.J."/>
            <person name="Westrop G.D."/>
            <person name="Mueller S."/>
            <person name="Dessi D."/>
            <person name="Fiori P.L."/>
            <person name="Ren Q."/>
            <person name="Paulsen I."/>
            <person name="Zhang H."/>
            <person name="Bastida-Corcuera F.D."/>
            <person name="Simoes-Barbosa A."/>
            <person name="Brown M.T."/>
            <person name="Hayes R.D."/>
            <person name="Mukherjee M."/>
            <person name="Okumura C.Y."/>
            <person name="Schneider R."/>
            <person name="Smith A.J."/>
            <person name="Vanacova S."/>
            <person name="Villalvazo M."/>
            <person name="Haas B.J."/>
            <person name="Pertea M."/>
            <person name="Feldblyum T.V."/>
            <person name="Utterback T.R."/>
            <person name="Shu C.L."/>
            <person name="Osoegawa K."/>
            <person name="de Jong P.J."/>
            <person name="Hrdy I."/>
            <person name="Horvathova L."/>
            <person name="Zubacova Z."/>
            <person name="Dolezal P."/>
            <person name="Malik S.B."/>
            <person name="Logsdon J.M. Jr."/>
            <person name="Henze K."/>
            <person name="Gupta A."/>
            <person name="Wang C.C."/>
            <person name="Dunne R.L."/>
            <person name="Upcroft J.A."/>
            <person name="Upcroft P."/>
            <person name="White O."/>
            <person name="Salzberg S.L."/>
            <person name="Tang P."/>
            <person name="Chiu C.-H."/>
            <person name="Lee Y.-S."/>
            <person name="Embley T.M."/>
            <person name="Coombs G.H."/>
            <person name="Mottram J.C."/>
            <person name="Tachezy J."/>
            <person name="Fraser-Liggett C.M."/>
            <person name="Johnson P.J."/>
        </authorList>
    </citation>
    <scope>NUCLEOTIDE SEQUENCE [LARGE SCALE GENOMIC DNA]</scope>
    <source>
        <strain evidence="1">G3</strain>
    </source>
</reference>
<dbReference type="EMBL" id="DS113195">
    <property type="protein sequence ID" value="EAY20712.1"/>
    <property type="molecule type" value="Genomic_DNA"/>
</dbReference>
<dbReference type="SUPFAM" id="SSF48371">
    <property type="entry name" value="ARM repeat"/>
    <property type="match status" value="1"/>
</dbReference>
<dbReference type="AlphaFoldDB" id="A2DFK9"/>
<name>A2DFK9_TRIV3</name>
<accession>A2DFK9</accession>
<evidence type="ECO:0000313" key="2">
    <source>
        <dbReference type="Proteomes" id="UP000001542"/>
    </source>
</evidence>
<keyword evidence="2" id="KW-1185">Reference proteome</keyword>
<reference evidence="1" key="1">
    <citation type="submission" date="2006-10" db="EMBL/GenBank/DDBJ databases">
        <authorList>
            <person name="Amadeo P."/>
            <person name="Zhao Q."/>
            <person name="Wortman J."/>
            <person name="Fraser-Liggett C."/>
            <person name="Carlton J."/>
        </authorList>
    </citation>
    <scope>NUCLEOTIDE SEQUENCE</scope>
    <source>
        <strain evidence="1">G3</strain>
    </source>
</reference>
<dbReference type="VEuPathDB" id="TrichDB:TVAGG3_0312670"/>
<dbReference type="Proteomes" id="UP000001542">
    <property type="component" value="Unassembled WGS sequence"/>
</dbReference>
<protein>
    <submittedName>
        <fullName evidence="1">Uncharacterized protein</fullName>
    </submittedName>
</protein>
<dbReference type="STRING" id="5722.A2DFK9"/>
<dbReference type="KEGG" id="tva:5466274"/>
<dbReference type="VEuPathDB" id="TrichDB:TVAG_390950"/>